<proteinExistence type="predicted"/>
<protein>
    <submittedName>
        <fullName evidence="2">DUF4082 domain-containing protein</fullName>
    </submittedName>
</protein>
<accession>A0ABX1D9T7</accession>
<dbReference type="RefSeq" id="WP_167917376.1">
    <property type="nucleotide sequence ID" value="NZ_JAAVJS010000007.1"/>
</dbReference>
<feature type="domain" description="DUF4082" evidence="1">
    <location>
        <begin position="53"/>
        <end position="143"/>
    </location>
</feature>
<gene>
    <name evidence="2" type="ORF">HC176_06470</name>
</gene>
<evidence type="ECO:0000259" key="1">
    <source>
        <dbReference type="Pfam" id="PF13313"/>
    </source>
</evidence>
<name>A0ABX1D9T7_9FLAO</name>
<comment type="caution">
    <text evidence="2">The sequence shown here is derived from an EMBL/GenBank/DDBJ whole genome shotgun (WGS) entry which is preliminary data.</text>
</comment>
<evidence type="ECO:0000313" key="2">
    <source>
        <dbReference type="EMBL" id="NJX15129.1"/>
    </source>
</evidence>
<sequence>MKFQNSTLTLIILLTCLMSCSKSDDEIIIESAPEYPMKSLIENGDLELKYTKKNSPNTFEMGYKFKTFKSGKILALGIRVPDSDTYRVTLWNANTEEILVTTNVVSSSGLLSFEDIPPVNIESGTAYFVSVNTNDYYSFGSSGNNVGNLFPAEANNVLVLGYGSYLGTQQALPANFVEGAYLGMVDIKFVPNN</sequence>
<evidence type="ECO:0000313" key="3">
    <source>
        <dbReference type="Proteomes" id="UP000760545"/>
    </source>
</evidence>
<organism evidence="2 3">
    <name type="scientific">Tamlana crocina</name>
    <dbReference type="NCBI Taxonomy" id="393006"/>
    <lineage>
        <taxon>Bacteria</taxon>
        <taxon>Pseudomonadati</taxon>
        <taxon>Bacteroidota</taxon>
        <taxon>Flavobacteriia</taxon>
        <taxon>Flavobacteriales</taxon>
        <taxon>Flavobacteriaceae</taxon>
        <taxon>Tamlana</taxon>
    </lineage>
</organism>
<dbReference type="Proteomes" id="UP000760545">
    <property type="component" value="Unassembled WGS sequence"/>
</dbReference>
<dbReference type="InterPro" id="IPR025141">
    <property type="entry name" value="DUF4082"/>
</dbReference>
<reference evidence="2 3" key="1">
    <citation type="submission" date="2020-03" db="EMBL/GenBank/DDBJ databases">
        <title>Tamlana sp. nov, isolated from XXX.</title>
        <authorList>
            <person name="Cao W.R."/>
        </authorList>
    </citation>
    <scope>NUCLEOTIDE SEQUENCE [LARGE SCALE GENOMIC DNA]</scope>
    <source>
        <strain evidence="2 3">HST1-43</strain>
    </source>
</reference>
<keyword evidence="3" id="KW-1185">Reference proteome</keyword>
<dbReference type="EMBL" id="JAAVJS010000007">
    <property type="protein sequence ID" value="NJX15129.1"/>
    <property type="molecule type" value="Genomic_DNA"/>
</dbReference>
<dbReference type="Pfam" id="PF13313">
    <property type="entry name" value="DUF4082"/>
    <property type="match status" value="1"/>
</dbReference>